<organism evidence="4 5">
    <name type="scientific">Facklamia lactis</name>
    <dbReference type="NCBI Taxonomy" id="2749967"/>
    <lineage>
        <taxon>Bacteria</taxon>
        <taxon>Bacillati</taxon>
        <taxon>Bacillota</taxon>
        <taxon>Bacilli</taxon>
        <taxon>Lactobacillales</taxon>
        <taxon>Aerococcaceae</taxon>
        <taxon>Facklamia</taxon>
    </lineage>
</organism>
<evidence type="ECO:0000313" key="5">
    <source>
        <dbReference type="Proteomes" id="UP000721415"/>
    </source>
</evidence>
<dbReference type="RefSeq" id="WP_197115485.1">
    <property type="nucleotide sequence ID" value="NZ_JACBXQ010000003.1"/>
</dbReference>
<evidence type="ECO:0000256" key="1">
    <source>
        <dbReference type="SAM" id="Phobius"/>
    </source>
</evidence>
<protein>
    <submittedName>
        <fullName evidence="4">DUF2207 domain-containing protein</fullName>
    </submittedName>
</protein>
<evidence type="ECO:0000259" key="2">
    <source>
        <dbReference type="Pfam" id="PF09972"/>
    </source>
</evidence>
<dbReference type="EMBL" id="JACBXQ010000003">
    <property type="protein sequence ID" value="MBG9986576.1"/>
    <property type="molecule type" value="Genomic_DNA"/>
</dbReference>
<proteinExistence type="predicted"/>
<dbReference type="InterPro" id="IPR048389">
    <property type="entry name" value="YciQ-like_C"/>
</dbReference>
<feature type="transmembrane region" description="Helical" evidence="1">
    <location>
        <begin position="262"/>
        <end position="281"/>
    </location>
</feature>
<feature type="transmembrane region" description="Helical" evidence="1">
    <location>
        <begin position="441"/>
        <end position="465"/>
    </location>
</feature>
<evidence type="ECO:0000259" key="3">
    <source>
        <dbReference type="Pfam" id="PF20990"/>
    </source>
</evidence>
<sequence>MLKGKLVKLIFFLLFFLSIIVRPVDAVAAEEVEFSIDQQYIDVQVHEDGSVTFLDYQEYNVTFMNGAIFTLDHQGYNLLDFKVGITDQIGNPINFISEKSSSLEGGYYKLVDQKGIAEAKVYYPVREQSLYFVYEYTLEELVTNYNDTAELLRKFGSTDDTTDVKIRVEFPQKAKEKEELRAWGYGAPQGEVDLTNENGKSVVYFEVPARQSDQFVEGHIVFPKEWTKLNSNSVKEDRLQKIIDQSEAQVNKDRADVEKTRFLIIGALVLIALFAPLLSFANELYYRSQRKKWNPHPQYVPDYIYELPEKITPAQVTNRYFRSNANVDDFAATLLHLAQKKIIELESIQSKKKKQKTIQITKLVTKEALPKELEPHEKYVWEYFTLAGDQNKVTIEELDEYIEGNNQFHTRQNSHWTKFKSFLAVDREQYRGKTLPPNHKILFLLVFSSIVTVLSVVLSIIILNASFISRELSFGKWFSLILFGQILALVMNLILGLKWWRHPIMTKDQAYMHDMWQGFRKMLKDIGNFKAREIASLPLWEEYLVYATSLGVADKVVDALKVEFSEKELLAESRHYSGLNHPFLISHLIRSQVNQTVQSVAPQSSVSGGFKGNNQGGFGGGFSGGSMGGSGGGTHSGGF</sequence>
<name>A0ABS0LQZ6_9LACT</name>
<evidence type="ECO:0000313" key="4">
    <source>
        <dbReference type="EMBL" id="MBG9986576.1"/>
    </source>
</evidence>
<dbReference type="Pfam" id="PF20990">
    <property type="entry name" value="DUF2207_C"/>
    <property type="match status" value="1"/>
</dbReference>
<keyword evidence="1" id="KW-1133">Transmembrane helix</keyword>
<feature type="transmembrane region" description="Helical" evidence="1">
    <location>
        <begin position="477"/>
        <end position="497"/>
    </location>
</feature>
<feature type="domain" description="Predicted membrane protein YciQ-like C-terminal" evidence="3">
    <location>
        <begin position="301"/>
        <end position="560"/>
    </location>
</feature>
<gene>
    <name evidence="4" type="ORF">HZY91_06660</name>
</gene>
<keyword evidence="5" id="KW-1185">Reference proteome</keyword>
<reference evidence="4 5" key="1">
    <citation type="submission" date="2020-07" db="EMBL/GenBank/DDBJ databases">
        <title>Facklamia lactis sp. nov., isolated from raw milk.</title>
        <authorList>
            <person name="Doll E.V."/>
            <person name="Huptas C."/>
            <person name="Staib L."/>
            <person name="Wenning M."/>
            <person name="Scherer S."/>
        </authorList>
    </citation>
    <scope>NUCLEOTIDE SEQUENCE [LARGE SCALE GENOMIC DNA]</scope>
    <source>
        <strain evidence="4 5">DSM 111018</strain>
    </source>
</reference>
<comment type="caution">
    <text evidence="4">The sequence shown here is derived from an EMBL/GenBank/DDBJ whole genome shotgun (WGS) entry which is preliminary data.</text>
</comment>
<keyword evidence="1" id="KW-0472">Membrane</keyword>
<dbReference type="Proteomes" id="UP000721415">
    <property type="component" value="Unassembled WGS sequence"/>
</dbReference>
<accession>A0ABS0LQZ6</accession>
<dbReference type="Pfam" id="PF09972">
    <property type="entry name" value="DUF2207"/>
    <property type="match status" value="1"/>
</dbReference>
<feature type="domain" description="DUF2207" evidence="2">
    <location>
        <begin position="36"/>
        <end position="222"/>
    </location>
</feature>
<keyword evidence="1" id="KW-0812">Transmembrane</keyword>
<dbReference type="InterPro" id="IPR018702">
    <property type="entry name" value="DUF2207"/>
</dbReference>